<sequence length="130" mass="14414">MTHPLIDRLTTEFGWPRLTDSEALQAFVSAPGEHVLFVPGDPARNLETADVAVIAPELRMAFQNRFDCAVVDDDIETEARELGKTYKTPSLLFFREGQPIGAIAKVRDWSDYMDRITRILAAPAAPAVAE</sequence>
<comment type="similarity">
    <text evidence="1 2">Belongs to the HupG/HyaE family.</text>
</comment>
<dbReference type="EMBL" id="BAABHW010000001">
    <property type="protein sequence ID" value="GAA5066565.1"/>
    <property type="molecule type" value="Genomic_DNA"/>
</dbReference>
<evidence type="ECO:0000256" key="2">
    <source>
        <dbReference type="PIRNR" id="PIRNR038934"/>
    </source>
</evidence>
<evidence type="ECO:0000313" key="4">
    <source>
        <dbReference type="Proteomes" id="UP001499910"/>
    </source>
</evidence>
<reference evidence="4" key="1">
    <citation type="journal article" date="2019" name="Int. J. Syst. Evol. Microbiol.">
        <title>The Global Catalogue of Microorganisms (GCM) 10K type strain sequencing project: providing services to taxonomists for standard genome sequencing and annotation.</title>
        <authorList>
            <consortium name="The Broad Institute Genomics Platform"/>
            <consortium name="The Broad Institute Genome Sequencing Center for Infectious Disease"/>
            <person name="Wu L."/>
            <person name="Ma J."/>
        </authorList>
    </citation>
    <scope>NUCLEOTIDE SEQUENCE [LARGE SCALE GENOMIC DNA]</scope>
    <source>
        <strain evidence="4">JCM 18015</strain>
    </source>
</reference>
<evidence type="ECO:0000256" key="1">
    <source>
        <dbReference type="ARBA" id="ARBA00009004"/>
    </source>
</evidence>
<dbReference type="Gene3D" id="3.40.30.10">
    <property type="entry name" value="Glutaredoxin"/>
    <property type="match status" value="1"/>
</dbReference>
<keyword evidence="4" id="KW-1185">Reference proteome</keyword>
<comment type="caution">
    <text evidence="3">The sequence shown here is derived from an EMBL/GenBank/DDBJ whole genome shotgun (WGS) entry which is preliminary data.</text>
</comment>
<dbReference type="InterPro" id="IPR010893">
    <property type="entry name" value="NiFe-hyd_mat_HyaE"/>
</dbReference>
<dbReference type="PIRSF" id="PIRSF038934">
    <property type="entry name" value="HyaE_HupG"/>
    <property type="match status" value="1"/>
</dbReference>
<dbReference type="InterPro" id="IPR036249">
    <property type="entry name" value="Thioredoxin-like_sf"/>
</dbReference>
<dbReference type="SUPFAM" id="SSF52833">
    <property type="entry name" value="Thioredoxin-like"/>
    <property type="match status" value="1"/>
</dbReference>
<proteinExistence type="inferred from homology"/>
<evidence type="ECO:0000313" key="3">
    <source>
        <dbReference type="EMBL" id="GAA5066565.1"/>
    </source>
</evidence>
<organism evidence="3 4">
    <name type="scientific">[Roseibacterium] beibuensis</name>
    <dbReference type="NCBI Taxonomy" id="1193142"/>
    <lineage>
        <taxon>Bacteria</taxon>
        <taxon>Pseudomonadati</taxon>
        <taxon>Pseudomonadota</taxon>
        <taxon>Alphaproteobacteria</taxon>
        <taxon>Rhodobacterales</taxon>
        <taxon>Roseobacteraceae</taxon>
        <taxon>Roseicyclus</taxon>
    </lineage>
</organism>
<protein>
    <recommendedName>
        <fullName evidence="2">Hydrogenase expression/formation protein</fullName>
    </recommendedName>
</protein>
<accession>A0ABP9KY26</accession>
<dbReference type="Pfam" id="PF07449">
    <property type="entry name" value="HyaE"/>
    <property type="match status" value="1"/>
</dbReference>
<dbReference type="Proteomes" id="UP001499910">
    <property type="component" value="Unassembled WGS sequence"/>
</dbReference>
<dbReference type="CDD" id="cd02965">
    <property type="entry name" value="HyaE"/>
    <property type="match status" value="1"/>
</dbReference>
<gene>
    <name evidence="3" type="ORF">GCM10023209_05330</name>
</gene>
<dbReference type="RefSeq" id="WP_259546822.1">
    <property type="nucleotide sequence ID" value="NZ_BAABHW010000001.1"/>
</dbReference>
<name>A0ABP9KY26_9RHOB</name>